<dbReference type="Proteomes" id="UP000245638">
    <property type="component" value="Unassembled WGS sequence"/>
</dbReference>
<reference evidence="1 2" key="1">
    <citation type="journal article" date="2015" name="Appl. Environ. Microbiol.">
        <title>Nanoarchaeota, Their Sulfolobales Host, and Nanoarchaeota Virus Distribution across Yellowstone National Park Hot Springs.</title>
        <authorList>
            <person name="Munson-McGee J.H."/>
            <person name="Field E.K."/>
            <person name="Bateson M."/>
            <person name="Rooney C."/>
            <person name="Stepanauskas R."/>
            <person name="Young M.J."/>
        </authorList>
    </citation>
    <scope>NUCLEOTIDE SEQUENCE [LARGE SCALE GENOMIC DNA]</scope>
    <source>
        <strain evidence="1">SCGC AC-742_N10</strain>
    </source>
</reference>
<sequence length="254" mass="29366">MQYTEEVTVPIGKTYINTVLSNPYYVSGILGHITLLKVYDKVKNDYFPPSDVKEADNKFLSALVLQDEKGKVIVYQGEFIGPNVLPNYIEYYLKTNDEKIEIKLNFQLQERTNGTKINIGCEFIQRKGFFDFFSKNYGKFDEHLVKGHIIPFLNSSLTKFTVMRKIYDETLELNEALIKLRELPKTSGVIMIKSDSLDFTGYFNGNGMIGSELKYNDKLYNNAEALAELFKVRNKKVKMIIYEVPIHDIRLTFS</sequence>
<protein>
    <submittedName>
        <fullName evidence="1">Uncharacterized protein</fullName>
    </submittedName>
</protein>
<dbReference type="AlphaFoldDB" id="A0A2T9X2V4"/>
<accession>A0A2T9X2V4</accession>
<organism evidence="1 2">
    <name type="scientific">Acidianus hospitalis</name>
    <dbReference type="NCBI Taxonomy" id="563177"/>
    <lineage>
        <taxon>Archaea</taxon>
        <taxon>Thermoproteota</taxon>
        <taxon>Thermoprotei</taxon>
        <taxon>Sulfolobales</taxon>
        <taxon>Sulfolobaceae</taxon>
        <taxon>Acidianus</taxon>
    </lineage>
</organism>
<gene>
    <name evidence="1" type="ORF">DDW13_07660</name>
</gene>
<name>A0A2T9X2V4_9CREN</name>
<evidence type="ECO:0000313" key="1">
    <source>
        <dbReference type="EMBL" id="PVU74382.1"/>
    </source>
</evidence>
<dbReference type="EMBL" id="QEFD01000219">
    <property type="protein sequence ID" value="PVU74382.1"/>
    <property type="molecule type" value="Genomic_DNA"/>
</dbReference>
<comment type="caution">
    <text evidence="1">The sequence shown here is derived from an EMBL/GenBank/DDBJ whole genome shotgun (WGS) entry which is preliminary data.</text>
</comment>
<proteinExistence type="predicted"/>
<evidence type="ECO:0000313" key="2">
    <source>
        <dbReference type="Proteomes" id="UP000245638"/>
    </source>
</evidence>